<reference evidence="1" key="2">
    <citation type="submission" date="2020-09" db="EMBL/GenBank/DDBJ databases">
        <authorList>
            <person name="Sun Q."/>
            <person name="Ohkuma M."/>
        </authorList>
    </citation>
    <scope>NUCLEOTIDE SEQUENCE</scope>
    <source>
        <strain evidence="1">JCM 3091</strain>
    </source>
</reference>
<gene>
    <name evidence="1" type="ORF">GCM10010124_21010</name>
</gene>
<evidence type="ECO:0000313" key="1">
    <source>
        <dbReference type="EMBL" id="GGK28175.1"/>
    </source>
</evidence>
<dbReference type="InterPro" id="IPR034660">
    <property type="entry name" value="DinB/YfiT-like"/>
</dbReference>
<dbReference type="Proteomes" id="UP000662200">
    <property type="component" value="Unassembled WGS sequence"/>
</dbReference>
<dbReference type="Pfam" id="PF04978">
    <property type="entry name" value="MST"/>
    <property type="match status" value="1"/>
</dbReference>
<dbReference type="EMBL" id="BMQC01000006">
    <property type="protein sequence ID" value="GGK28175.1"/>
    <property type="molecule type" value="Genomic_DNA"/>
</dbReference>
<dbReference type="Gene3D" id="1.20.120.450">
    <property type="entry name" value="dinb family like domain"/>
    <property type="match status" value="1"/>
</dbReference>
<evidence type="ECO:0000313" key="2">
    <source>
        <dbReference type="Proteomes" id="UP000662200"/>
    </source>
</evidence>
<dbReference type="InterPro" id="IPR007061">
    <property type="entry name" value="MST-like"/>
</dbReference>
<comment type="caution">
    <text evidence="1">The sequence shown here is derived from an EMBL/GenBank/DDBJ whole genome shotgun (WGS) entry which is preliminary data.</text>
</comment>
<keyword evidence="2" id="KW-1185">Reference proteome</keyword>
<protein>
    <recommendedName>
        <fullName evidence="3">Mini-circle protein</fullName>
    </recommendedName>
</protein>
<reference evidence="1" key="1">
    <citation type="journal article" date="2014" name="Int. J. Syst. Evol. Microbiol.">
        <title>Complete genome sequence of Corynebacterium casei LMG S-19264T (=DSM 44701T), isolated from a smear-ripened cheese.</title>
        <authorList>
            <consortium name="US DOE Joint Genome Institute (JGI-PGF)"/>
            <person name="Walter F."/>
            <person name="Albersmeier A."/>
            <person name="Kalinowski J."/>
            <person name="Ruckert C."/>
        </authorList>
    </citation>
    <scope>NUCLEOTIDE SEQUENCE</scope>
    <source>
        <strain evidence="1">JCM 3091</strain>
    </source>
</reference>
<proteinExistence type="predicted"/>
<name>A0A8J3BKT4_9ACTN</name>
<sequence length="180" mass="19870">MAKMGHMTWTAPAQDRADVPHTGDERAQLAAWLDFHRATLLTKCAGLTGAQLATASVPPSRLTLLGLVRHLAEVERYWFRRVLDDEPVPSLFSYDTDADADFHDLDPDRAEADFATYRAEVAAARAAAGRHDLDATVSSRGRPGGDFTARWVHLHMVEEYARHNGHADLIRERIDGAAAT</sequence>
<accession>A0A8J3BKT4</accession>
<dbReference type="SUPFAM" id="SSF109854">
    <property type="entry name" value="DinB/YfiT-like putative metalloenzymes"/>
    <property type="match status" value="1"/>
</dbReference>
<dbReference type="AlphaFoldDB" id="A0A8J3BKT4"/>
<evidence type="ECO:0008006" key="3">
    <source>
        <dbReference type="Google" id="ProtNLM"/>
    </source>
</evidence>
<organism evidence="1 2">
    <name type="scientific">Pilimelia terevasa</name>
    <dbReference type="NCBI Taxonomy" id="53372"/>
    <lineage>
        <taxon>Bacteria</taxon>
        <taxon>Bacillati</taxon>
        <taxon>Actinomycetota</taxon>
        <taxon>Actinomycetes</taxon>
        <taxon>Micromonosporales</taxon>
        <taxon>Micromonosporaceae</taxon>
        <taxon>Pilimelia</taxon>
    </lineage>
</organism>